<dbReference type="InterPro" id="IPR012340">
    <property type="entry name" value="NA-bd_OB-fold"/>
</dbReference>
<feature type="domain" description="AAA+ ATPase" evidence="9">
    <location>
        <begin position="328"/>
        <end position="484"/>
    </location>
</feature>
<comment type="subunit">
    <text evidence="6">Homohexamer. Assembles into a hexameric ring structure.</text>
</comment>
<keyword evidence="5" id="KW-0143">Chaperone</keyword>
<dbReference type="GO" id="GO:0016887">
    <property type="term" value="F:ATP hydrolysis activity"/>
    <property type="evidence" value="ECO:0007669"/>
    <property type="project" value="UniProtKB-UniRule"/>
</dbReference>
<keyword evidence="4 6" id="KW-0175">Coiled coil</keyword>
<dbReference type="Pfam" id="PF16450">
    <property type="entry name" value="Prot_ATP_ID_OB_C"/>
    <property type="match status" value="1"/>
</dbReference>
<dbReference type="Pfam" id="PF17758">
    <property type="entry name" value="Prot_ATP_ID_OB_N"/>
    <property type="match status" value="1"/>
</dbReference>
<evidence type="ECO:0000256" key="5">
    <source>
        <dbReference type="ARBA" id="ARBA00023186"/>
    </source>
</evidence>
<keyword evidence="3 10" id="KW-0647">Proteasome</keyword>
<dbReference type="HOGENOM" id="CLU_036054_0_0_11"/>
<dbReference type="FunFam" id="2.40.50.140:FF:000169">
    <property type="entry name" value="AAA ATPase forming ring-shaped complexes"/>
    <property type="match status" value="1"/>
</dbReference>
<gene>
    <name evidence="6 10" type="primary">arc</name>
    <name evidence="10" type="ORF">HMPREF0591_1175</name>
</gene>
<dbReference type="SUPFAM" id="SSF52540">
    <property type="entry name" value="P-loop containing nucleoside triphosphate hydrolases"/>
    <property type="match status" value="1"/>
</dbReference>
<dbReference type="Gene3D" id="1.20.5.170">
    <property type="match status" value="1"/>
</dbReference>
<evidence type="ECO:0000313" key="10">
    <source>
        <dbReference type="EMBL" id="EFG78835.1"/>
    </source>
</evidence>
<dbReference type="Gene3D" id="3.40.50.300">
    <property type="entry name" value="P-loop containing nucleotide triphosphate hydrolases"/>
    <property type="match status" value="1"/>
</dbReference>
<protein>
    <recommendedName>
        <fullName evidence="6">AAA ATPase forming ring-shaped complexes</fullName>
        <shortName evidence="6">ARC</shortName>
    </recommendedName>
</protein>
<dbReference type="NCBIfam" id="TIGR03689">
    <property type="entry name" value="pup_AAA"/>
    <property type="match status" value="1"/>
</dbReference>
<feature type="region of interest" description="Disordered" evidence="8">
    <location>
        <begin position="38"/>
        <end position="66"/>
    </location>
</feature>
<dbReference type="InterPro" id="IPR003593">
    <property type="entry name" value="AAA+_ATPase"/>
</dbReference>
<dbReference type="Gene3D" id="1.10.8.60">
    <property type="match status" value="1"/>
</dbReference>
<dbReference type="GO" id="GO:0000502">
    <property type="term" value="C:proteasome complex"/>
    <property type="evidence" value="ECO:0007669"/>
    <property type="project" value="UniProtKB-KW"/>
</dbReference>
<feature type="binding site" evidence="6">
    <location>
        <begin position="339"/>
        <end position="344"/>
    </location>
    <ligand>
        <name>ATP</name>
        <dbReference type="ChEBI" id="CHEBI:30616"/>
    </ligand>
</feature>
<accession>D5P4T1</accession>
<keyword evidence="1 6" id="KW-0547">Nucleotide-binding</keyword>
<proteinExistence type="inferred from homology"/>
<feature type="compositionally biased region" description="Basic and acidic residues" evidence="8">
    <location>
        <begin position="39"/>
        <end position="51"/>
    </location>
</feature>
<comment type="caution">
    <text evidence="10">The sequence shown here is derived from an EMBL/GenBank/DDBJ whole genome shotgun (WGS) entry which is preliminary data.</text>
</comment>
<evidence type="ECO:0000256" key="8">
    <source>
        <dbReference type="SAM" id="MobiDB-lite"/>
    </source>
</evidence>
<dbReference type="Proteomes" id="UP000003653">
    <property type="component" value="Unassembled WGS sequence"/>
</dbReference>
<evidence type="ECO:0000256" key="6">
    <source>
        <dbReference type="HAMAP-Rule" id="MF_02112"/>
    </source>
</evidence>
<sequence>MAEITNETKILTFRGYLTPHIIGQSPVALKYPPRQFGVGKERNMGSSERSEAFGTPRESGISSGDAAELEELRREAALLREQLEHAAGAQGGARSARDVHQLEARIDSLAARNSKLMETLKEARQQLLALREEVDRLGQPPSGYGVLLGSHEDDTVDVFTSGRKMRLTCSPNIEVASLRKGQTVRLNEALTVVEAGTFESVGEISTLRELLADGHRALVVGHADEERIVWLAEPLVAEDLPEGHPDALNDDTRPRKLRPGDSLLVDTKAGYAFERIPKAEVEDLVLEEVPDVSYEDIGGLTRQIEQIRDAVELPFLHKELYREYALRPPKGVLLYGPPGCGKTLIAKAVANSLAKKMAEVRGDDAREAKSYFLNIKGPELLNKFVGETERHIRLIFQRAREKASEGTPVIVFFDEMDSIFRTRGTGVSSDVETTVVPQLLSEIDGVEGLENVIVIGASNREDMIDPAILRPGRLDVKIKIERPDAEAAQDIFSKYLVESLPLHADDLAEFDGDRSACIKAMIEKVVERMYAEIDDNRFLEVTYANGDKEVMYFKDFNSGAMIQNVVDRAKKNAIKSVLETGQPGLRIQHLLDSIVDEFAENEDLPNTTNPDDWARISGKKGERIVYIRTLVTGKSSSASRAIDTESNLGQYL</sequence>
<comment type="similarity">
    <text evidence="6 7">Belongs to the AAA ATPase family.</text>
</comment>
<dbReference type="GO" id="GO:0010498">
    <property type="term" value="P:proteasomal protein catabolic process"/>
    <property type="evidence" value="ECO:0007669"/>
    <property type="project" value="InterPro"/>
</dbReference>
<dbReference type="Pfam" id="PF00004">
    <property type="entry name" value="AAA"/>
    <property type="match status" value="1"/>
</dbReference>
<evidence type="ECO:0000259" key="9">
    <source>
        <dbReference type="SMART" id="SM00382"/>
    </source>
</evidence>
<evidence type="ECO:0000256" key="3">
    <source>
        <dbReference type="ARBA" id="ARBA00022942"/>
    </source>
</evidence>
<dbReference type="PROSITE" id="PS00674">
    <property type="entry name" value="AAA"/>
    <property type="match status" value="1"/>
</dbReference>
<dbReference type="InterPro" id="IPR050168">
    <property type="entry name" value="AAA_ATPase_domain"/>
</dbReference>
<dbReference type="InterPro" id="IPR041626">
    <property type="entry name" value="Prot_ATP_ID_OB_N"/>
</dbReference>
<dbReference type="InterPro" id="IPR027417">
    <property type="entry name" value="P-loop_NTPase"/>
</dbReference>
<evidence type="ECO:0000313" key="11">
    <source>
        <dbReference type="Proteomes" id="UP000003653"/>
    </source>
</evidence>
<dbReference type="InterPro" id="IPR022482">
    <property type="entry name" value="Proteasome_ATPase"/>
</dbReference>
<feature type="coiled-coil region" evidence="6">
    <location>
        <begin position="66"/>
        <end position="137"/>
    </location>
</feature>
<dbReference type="HAMAP" id="MF_02112">
    <property type="entry name" value="ARC_ATPase"/>
    <property type="match status" value="1"/>
</dbReference>
<dbReference type="GO" id="GO:0019941">
    <property type="term" value="P:modification-dependent protein catabolic process"/>
    <property type="evidence" value="ECO:0007669"/>
    <property type="project" value="InterPro"/>
</dbReference>
<evidence type="ECO:0000256" key="7">
    <source>
        <dbReference type="RuleBase" id="RU003651"/>
    </source>
</evidence>
<dbReference type="SMART" id="SM00382">
    <property type="entry name" value="AAA"/>
    <property type="match status" value="1"/>
</dbReference>
<dbReference type="eggNOG" id="COG1222">
    <property type="taxonomic scope" value="Bacteria"/>
</dbReference>
<reference evidence="10 11" key="1">
    <citation type="submission" date="2010-04" db="EMBL/GenBank/DDBJ databases">
        <authorList>
            <person name="Muzny D."/>
            <person name="Qin X."/>
            <person name="Deng J."/>
            <person name="Jiang H."/>
            <person name="Liu Y."/>
            <person name="Qu J."/>
            <person name="Song X.-Z."/>
            <person name="Zhang L."/>
            <person name="Thornton R."/>
            <person name="Coyle M."/>
            <person name="Francisco L."/>
            <person name="Jackson L."/>
            <person name="Javaid M."/>
            <person name="Korchina V."/>
            <person name="Kovar C."/>
            <person name="Mata R."/>
            <person name="Mathew T."/>
            <person name="Ngo R."/>
            <person name="Nguyen L."/>
            <person name="Nguyen N."/>
            <person name="Okwuonu G."/>
            <person name="Ongeri F."/>
            <person name="Pham C."/>
            <person name="Simmons D."/>
            <person name="Wilczek-Boney K."/>
            <person name="Hale W."/>
            <person name="Jakkamsetti A."/>
            <person name="Pham P."/>
            <person name="Ruth R."/>
            <person name="San Lucas F."/>
            <person name="Warren J."/>
            <person name="Zhang J."/>
            <person name="Zhao Z."/>
            <person name="Zhou C."/>
            <person name="Zhu D."/>
            <person name="Lee S."/>
            <person name="Bess C."/>
            <person name="Blankenburg K."/>
            <person name="Forbes L."/>
            <person name="Fu Q."/>
            <person name="Gubbala S."/>
            <person name="Hirani K."/>
            <person name="Jayaseelan J.C."/>
            <person name="Lara F."/>
            <person name="Munidasa M."/>
            <person name="Palculict T."/>
            <person name="Patil S."/>
            <person name="Pu L.-L."/>
            <person name="Saada N."/>
            <person name="Tang L."/>
            <person name="Weissenberger G."/>
            <person name="Zhu Y."/>
            <person name="Hemphill L."/>
            <person name="Shang Y."/>
            <person name="Youmans B."/>
            <person name="Ayvaz T."/>
            <person name="Ross M."/>
            <person name="Santibanez J."/>
            <person name="Aqrawi P."/>
            <person name="Gross S."/>
            <person name="Joshi V."/>
            <person name="Fowler G."/>
            <person name="Nazareth L."/>
            <person name="Reid J."/>
            <person name="Worley K."/>
            <person name="Petrosino J."/>
            <person name="Highlander S."/>
            <person name="Gibbs R."/>
        </authorList>
    </citation>
    <scope>NUCLEOTIDE SEQUENCE [LARGE SCALE GENOMIC DNA]</scope>
    <source>
        <strain evidence="10 11">ATCC BAA-614</strain>
    </source>
</reference>
<evidence type="ECO:0000256" key="4">
    <source>
        <dbReference type="ARBA" id="ARBA00023054"/>
    </source>
</evidence>
<dbReference type="GO" id="GO:0005524">
    <property type="term" value="F:ATP binding"/>
    <property type="evidence" value="ECO:0007669"/>
    <property type="project" value="UniProtKB-UniRule"/>
</dbReference>
<evidence type="ECO:0000256" key="1">
    <source>
        <dbReference type="ARBA" id="ARBA00022741"/>
    </source>
</evidence>
<keyword evidence="10" id="KW-0378">Hydrolase</keyword>
<dbReference type="AlphaFoldDB" id="D5P4T1"/>
<dbReference type="InterPro" id="IPR032501">
    <property type="entry name" value="Prot_ATP_ID_OB_2nd"/>
</dbReference>
<keyword evidence="11" id="KW-1185">Reference proteome</keyword>
<dbReference type="Gene3D" id="2.40.50.140">
    <property type="entry name" value="Nucleic acid-binding proteins"/>
    <property type="match status" value="2"/>
</dbReference>
<organism evidence="10 11">
    <name type="scientific">Mycobacterium parascrofulaceum ATCC BAA-614</name>
    <dbReference type="NCBI Taxonomy" id="525368"/>
    <lineage>
        <taxon>Bacteria</taxon>
        <taxon>Bacillati</taxon>
        <taxon>Actinomycetota</taxon>
        <taxon>Actinomycetes</taxon>
        <taxon>Mycobacteriales</taxon>
        <taxon>Mycobacteriaceae</taxon>
        <taxon>Mycobacterium</taxon>
        <taxon>Mycobacterium simiae complex</taxon>
    </lineage>
</organism>
<evidence type="ECO:0000256" key="2">
    <source>
        <dbReference type="ARBA" id="ARBA00022840"/>
    </source>
</evidence>
<keyword evidence="2 6" id="KW-0067">ATP-binding</keyword>
<dbReference type="EMBL" id="ADNV01000091">
    <property type="protein sequence ID" value="EFG78835.1"/>
    <property type="molecule type" value="Genomic_DNA"/>
</dbReference>
<dbReference type="InterPro" id="IPR003959">
    <property type="entry name" value="ATPase_AAA_core"/>
</dbReference>
<dbReference type="PANTHER" id="PTHR23077">
    <property type="entry name" value="AAA-FAMILY ATPASE"/>
    <property type="match status" value="1"/>
</dbReference>
<dbReference type="PANTHER" id="PTHR23077:SF144">
    <property type="entry name" value="PROTEASOME-ASSOCIATED ATPASE"/>
    <property type="match status" value="1"/>
</dbReference>
<dbReference type="FunFam" id="1.20.5.170:FF:000018">
    <property type="entry name" value="AAA ATPase forming ring-shaped complexes"/>
    <property type="match status" value="1"/>
</dbReference>
<dbReference type="InterPro" id="IPR003960">
    <property type="entry name" value="ATPase_AAA_CS"/>
</dbReference>
<dbReference type="FunFam" id="3.40.50.300:FF:000155">
    <property type="entry name" value="AAA ATPase forming ring-shaped complexes"/>
    <property type="match status" value="1"/>
</dbReference>
<name>D5P4T1_9MYCO</name>